<dbReference type="GO" id="GO:0005886">
    <property type="term" value="C:plasma membrane"/>
    <property type="evidence" value="ECO:0007669"/>
    <property type="project" value="UniProtKB-SubCell"/>
</dbReference>
<dbReference type="GO" id="GO:0046872">
    <property type="term" value="F:metal ion binding"/>
    <property type="evidence" value="ECO:0007669"/>
    <property type="project" value="UniProtKB-KW"/>
</dbReference>
<evidence type="ECO:0000256" key="3">
    <source>
        <dbReference type="ARBA" id="ARBA00022679"/>
    </source>
</evidence>
<dbReference type="Pfam" id="PF00953">
    <property type="entry name" value="Glycos_transf_4"/>
    <property type="match status" value="1"/>
</dbReference>
<dbReference type="GO" id="GO:0016780">
    <property type="term" value="F:phosphotransferase activity, for other substituted phosphate groups"/>
    <property type="evidence" value="ECO:0007669"/>
    <property type="project" value="InterPro"/>
</dbReference>
<dbReference type="EMBL" id="BNCD01000010">
    <property type="protein sequence ID" value="GHH80911.1"/>
    <property type="molecule type" value="Genomic_DNA"/>
</dbReference>
<evidence type="ECO:0000256" key="2">
    <source>
        <dbReference type="ARBA" id="ARBA00022475"/>
    </source>
</evidence>
<keyword evidence="7" id="KW-0479">Metal-binding</keyword>
<feature type="binding site" evidence="7">
    <location>
        <position position="159"/>
    </location>
    <ligand>
        <name>Mg(2+)</name>
        <dbReference type="ChEBI" id="CHEBI:18420"/>
    </ligand>
</feature>
<dbReference type="AlphaFoldDB" id="A0A919GBE3"/>
<keyword evidence="5 9" id="KW-1133">Transmembrane helix</keyword>
<keyword evidence="7" id="KW-0460">Magnesium</keyword>
<reference evidence="10" key="2">
    <citation type="submission" date="2020-09" db="EMBL/GenBank/DDBJ databases">
        <authorList>
            <person name="Sun Q."/>
            <person name="Ohkuma M."/>
        </authorList>
    </citation>
    <scope>NUCLEOTIDE SEQUENCE</scope>
    <source>
        <strain evidence="10">JCM 5069</strain>
    </source>
</reference>
<comment type="cofactor">
    <cofactor evidence="7">
        <name>Mg(2+)</name>
        <dbReference type="ChEBI" id="CHEBI:18420"/>
    </cofactor>
</comment>
<feature type="transmembrane region" description="Helical" evidence="9">
    <location>
        <begin position="323"/>
        <end position="343"/>
    </location>
</feature>
<feature type="transmembrane region" description="Helical" evidence="9">
    <location>
        <begin position="349"/>
        <end position="367"/>
    </location>
</feature>
<keyword evidence="3 10" id="KW-0808">Transferase</keyword>
<accession>A0A919GBE3</accession>
<feature type="transmembrane region" description="Helical" evidence="9">
    <location>
        <begin position="108"/>
        <end position="128"/>
    </location>
</feature>
<keyword evidence="6 9" id="KW-0472">Membrane</keyword>
<evidence type="ECO:0000256" key="4">
    <source>
        <dbReference type="ARBA" id="ARBA00022692"/>
    </source>
</evidence>
<keyword evidence="11" id="KW-1185">Reference proteome</keyword>
<evidence type="ECO:0000256" key="5">
    <source>
        <dbReference type="ARBA" id="ARBA00022989"/>
    </source>
</evidence>
<comment type="subcellular location">
    <subcellularLocation>
        <location evidence="1">Cell membrane</location>
        <topology evidence="1">Multi-pass membrane protein</topology>
    </subcellularLocation>
</comment>
<feature type="transmembrane region" description="Helical" evidence="9">
    <location>
        <begin position="80"/>
        <end position="96"/>
    </location>
</feature>
<evidence type="ECO:0000256" key="6">
    <source>
        <dbReference type="ARBA" id="ARBA00023136"/>
    </source>
</evidence>
<feature type="transmembrane region" description="Helical" evidence="9">
    <location>
        <begin position="194"/>
        <end position="215"/>
    </location>
</feature>
<feature type="compositionally biased region" description="Low complexity" evidence="8">
    <location>
        <begin position="420"/>
        <end position="433"/>
    </location>
</feature>
<feature type="transmembrane region" description="Helical" evidence="9">
    <location>
        <begin position="140"/>
        <end position="160"/>
    </location>
</feature>
<evidence type="ECO:0000256" key="7">
    <source>
        <dbReference type="PIRSR" id="PIRSR600715-1"/>
    </source>
</evidence>
<dbReference type="PANTHER" id="PTHR22926:SF3">
    <property type="entry name" value="UNDECAPRENYL-PHOSPHATE ALPHA-N-ACETYLGLUCOSAMINYL 1-PHOSPHATE TRANSFERASE"/>
    <property type="match status" value="1"/>
</dbReference>
<comment type="caution">
    <text evidence="10">The sequence shown here is derived from an EMBL/GenBank/DDBJ whole genome shotgun (WGS) entry which is preliminary data.</text>
</comment>
<name>A0A919GBE3_9ACTN</name>
<dbReference type="CDD" id="cd06853">
    <property type="entry name" value="GT_WecA_like"/>
    <property type="match status" value="1"/>
</dbReference>
<reference evidence="10" key="1">
    <citation type="journal article" date="2014" name="Int. J. Syst. Evol. Microbiol.">
        <title>Complete genome sequence of Corynebacterium casei LMG S-19264T (=DSM 44701T), isolated from a smear-ripened cheese.</title>
        <authorList>
            <consortium name="US DOE Joint Genome Institute (JGI-PGF)"/>
            <person name="Walter F."/>
            <person name="Albersmeier A."/>
            <person name="Kalinowski J."/>
            <person name="Ruckert C."/>
        </authorList>
    </citation>
    <scope>NUCLEOTIDE SEQUENCE</scope>
    <source>
        <strain evidence="10">JCM 5069</strain>
    </source>
</reference>
<proteinExistence type="predicted"/>
<protein>
    <submittedName>
        <fullName evidence="10">Undecaprenyl-phosphate alpha-N-acetylglucosaminyl 1-phosphate transferase</fullName>
    </submittedName>
</protein>
<dbReference type="Proteomes" id="UP000603708">
    <property type="component" value="Unassembled WGS sequence"/>
</dbReference>
<evidence type="ECO:0000313" key="10">
    <source>
        <dbReference type="EMBL" id="GHH80911.1"/>
    </source>
</evidence>
<keyword evidence="2" id="KW-1003">Cell membrane</keyword>
<dbReference type="PANTHER" id="PTHR22926">
    <property type="entry name" value="PHOSPHO-N-ACETYLMURAMOYL-PENTAPEPTIDE-TRANSFERASE"/>
    <property type="match status" value="1"/>
</dbReference>
<feature type="compositionally biased region" description="Low complexity" evidence="8">
    <location>
        <begin position="474"/>
        <end position="501"/>
    </location>
</feature>
<feature type="compositionally biased region" description="Gly residues" evidence="8">
    <location>
        <begin position="400"/>
        <end position="419"/>
    </location>
</feature>
<keyword evidence="4 9" id="KW-0812">Transmembrane</keyword>
<gene>
    <name evidence="10" type="ORF">GCM10018793_37170</name>
</gene>
<evidence type="ECO:0000256" key="9">
    <source>
        <dbReference type="SAM" id="Phobius"/>
    </source>
</evidence>
<dbReference type="RefSeq" id="WP_229924739.1">
    <property type="nucleotide sequence ID" value="NZ_BNCD01000010.1"/>
</dbReference>
<dbReference type="GO" id="GO:0044038">
    <property type="term" value="P:cell wall macromolecule biosynthetic process"/>
    <property type="evidence" value="ECO:0007669"/>
    <property type="project" value="TreeGrafter"/>
</dbReference>
<feature type="region of interest" description="Disordered" evidence="8">
    <location>
        <begin position="393"/>
        <end position="520"/>
    </location>
</feature>
<evidence type="ECO:0000256" key="8">
    <source>
        <dbReference type="SAM" id="MobiDB-lite"/>
    </source>
</evidence>
<feature type="transmembrane region" description="Helical" evidence="9">
    <location>
        <begin position="48"/>
        <end position="68"/>
    </location>
</feature>
<dbReference type="GO" id="GO:0009103">
    <property type="term" value="P:lipopolysaccharide biosynthetic process"/>
    <property type="evidence" value="ECO:0007669"/>
    <property type="project" value="TreeGrafter"/>
</dbReference>
<feature type="transmembrane region" description="Helical" evidence="9">
    <location>
        <begin position="227"/>
        <end position="247"/>
    </location>
</feature>
<evidence type="ECO:0000313" key="11">
    <source>
        <dbReference type="Proteomes" id="UP000603708"/>
    </source>
</evidence>
<feature type="transmembrane region" description="Helical" evidence="9">
    <location>
        <begin position="167"/>
        <end position="188"/>
    </location>
</feature>
<dbReference type="InterPro" id="IPR000715">
    <property type="entry name" value="Glycosyl_transferase_4"/>
</dbReference>
<evidence type="ECO:0000256" key="1">
    <source>
        <dbReference type="ARBA" id="ARBA00004651"/>
    </source>
</evidence>
<organism evidence="10 11">
    <name type="scientific">Streptomyces sulfonofaciens</name>
    <dbReference type="NCBI Taxonomy" id="68272"/>
    <lineage>
        <taxon>Bacteria</taxon>
        <taxon>Bacillati</taxon>
        <taxon>Actinomycetota</taxon>
        <taxon>Actinomycetes</taxon>
        <taxon>Kitasatosporales</taxon>
        <taxon>Streptomycetaceae</taxon>
        <taxon>Streptomyces</taxon>
    </lineage>
</organism>
<sequence>MREYLLTLCITAAVTYLLTGPVRKFAIVAGAMPEIRARDVHREPTPRLGGIAMFFGLCAGLLVADHLPSLNEVFDNSSEPRALLSGAGLIWLIGVLDDKFEIDALIKLGGQMIAAGVMVVQGLTILWLPVPGVGVVALTQWQGTLLTVALVVITINAVNFVDGLDGLAAGVVCIAATAFFMYAYRIWYGYGLEAAAPATLFAVILMGICLGFLPHNMHPARIFMGDSGSMLIGLVLAAGAISITGQVDPDSMKLFAHSERAAVHQMVPAYIPLLLPLTIIAVPAADLVLAVVRRTWRGQSPFAADRGHLHHRLLEVGHSQSRAVLIMYFFSALIAFGALAYSVNSASMWIVLAIVALSAVGLVLLLLPRFTPRVPSWAQRVVPPRYRARRTASAASQGAGAEGAGGGVGAGGGGAGGPGALQASGSGQTSAGGQAPGGRAESDDPGAVEPSDNPQNGRIHGEMQQKGTQSASVATAEPAQATRAATGSGVSGAAGVNGATAIDHRHSGRFLDRRGAGTSR</sequence>
<feature type="binding site" evidence="7">
    <location>
        <position position="226"/>
    </location>
    <ligand>
        <name>Mg(2+)</name>
        <dbReference type="ChEBI" id="CHEBI:18420"/>
    </ligand>
</feature>
<dbReference type="GO" id="GO:0071555">
    <property type="term" value="P:cell wall organization"/>
    <property type="evidence" value="ECO:0007669"/>
    <property type="project" value="TreeGrafter"/>
</dbReference>
<feature type="compositionally biased region" description="Basic and acidic residues" evidence="8">
    <location>
        <begin position="502"/>
        <end position="520"/>
    </location>
</feature>
<feature type="transmembrane region" description="Helical" evidence="9">
    <location>
        <begin position="267"/>
        <end position="292"/>
    </location>
</feature>